<accession>A0A5C4S2K0</accession>
<dbReference type="AlphaFoldDB" id="A0A5C4S2K0"/>
<organism evidence="3 4">
    <name type="scientific">Prosthecochloris vibrioformis</name>
    <name type="common">Chlorobium vibrioforme</name>
    <dbReference type="NCBI Taxonomy" id="1098"/>
    <lineage>
        <taxon>Bacteria</taxon>
        <taxon>Pseudomonadati</taxon>
        <taxon>Chlorobiota</taxon>
        <taxon>Chlorobiia</taxon>
        <taxon>Chlorobiales</taxon>
        <taxon>Chlorobiaceae</taxon>
        <taxon>Prosthecochloris</taxon>
    </lineage>
</organism>
<protein>
    <recommendedName>
        <fullName evidence="5">Secreted protein</fullName>
    </recommendedName>
</protein>
<feature type="chain" id="PRO_5023111515" description="Secreted protein" evidence="2">
    <location>
        <begin position="28"/>
        <end position="543"/>
    </location>
</feature>
<evidence type="ECO:0008006" key="5">
    <source>
        <dbReference type="Google" id="ProtNLM"/>
    </source>
</evidence>
<sequence>MMMGPRSPLWQLFIFAFLLVFAGHASASPQDNLHRNQQTIAEAVADPLAHISSLTWRNRDGGKSFMIDPKNGFLWATFPDRLMKEYSSDEATAMMKDLSISGHTGWRMVDRGAAGVRHSDDDRNRFGELELREQLTTDLDFVADYCSAYPDKVFSLFSSNRYCTYIFSGNVWHNERARSALPLPVRPFTFLDRYIADNATLPDIELLAHTASRMLRARTTFSRNLPIKPAEPELPAMPELVKGEFETTPQFEERKAAAVKELRQSEEAAQLAYQQELRTYYEKLEDANLLYAHKIATAASSLEYLVRDTVEDAWHLLFGDPVFDSISYNADAGEFTVTVRSSRRSFLQQLSHKVPLHEAPTFKQDVLNLELVPAMDLSLSEEGLITLAGMSVTTNETLHRDAYSDAARQNTIVAYRTFIDSYPTAAEVEAARQKIADLQAEDERLEQERLARRAAEQQRKADAHRKELSKYQAFKHAGDKVCRDGRVAFFLPVTITAYVEVVSGNRIQVRIADTQGQSINYNGVDLRQNTIIWDDYDNWKHCQ</sequence>
<evidence type="ECO:0000256" key="2">
    <source>
        <dbReference type="SAM" id="SignalP"/>
    </source>
</evidence>
<keyword evidence="2" id="KW-0732">Signal</keyword>
<evidence type="ECO:0000313" key="3">
    <source>
        <dbReference type="EMBL" id="TNJ37399.1"/>
    </source>
</evidence>
<keyword evidence="4" id="KW-1185">Reference proteome</keyword>
<feature type="signal peptide" evidence="2">
    <location>
        <begin position="1"/>
        <end position="27"/>
    </location>
</feature>
<name>A0A5C4S2K0_PROVB</name>
<comment type="caution">
    <text evidence="3">The sequence shown here is derived from an EMBL/GenBank/DDBJ whole genome shotgun (WGS) entry which is preliminary data.</text>
</comment>
<feature type="coiled-coil region" evidence="1">
    <location>
        <begin position="428"/>
        <end position="467"/>
    </location>
</feature>
<keyword evidence="1" id="KW-0175">Coiled coil</keyword>
<reference evidence="3 4" key="1">
    <citation type="submission" date="2019-05" db="EMBL/GenBank/DDBJ databases">
        <title>Draft Whole-Genome sequence of the green sulfur bacterium Prosthecochloris vibrioformis DSM 260.</title>
        <authorList>
            <person name="Meyer T.E."/>
            <person name="Kyndt J.A."/>
        </authorList>
    </citation>
    <scope>NUCLEOTIDE SEQUENCE [LARGE SCALE GENOMIC DNA]</scope>
    <source>
        <strain evidence="3 4">DSM 260</strain>
    </source>
</reference>
<dbReference type="EMBL" id="VDCI01000002">
    <property type="protein sequence ID" value="TNJ37399.1"/>
    <property type="molecule type" value="Genomic_DNA"/>
</dbReference>
<dbReference type="RefSeq" id="WP_139626325.1">
    <property type="nucleotide sequence ID" value="NZ_VDCI01000002.1"/>
</dbReference>
<evidence type="ECO:0000313" key="4">
    <source>
        <dbReference type="Proteomes" id="UP000309544"/>
    </source>
</evidence>
<evidence type="ECO:0000256" key="1">
    <source>
        <dbReference type="SAM" id="Coils"/>
    </source>
</evidence>
<gene>
    <name evidence="3" type="ORF">FGF68_04095</name>
</gene>
<proteinExistence type="predicted"/>
<dbReference type="Proteomes" id="UP000309544">
    <property type="component" value="Unassembled WGS sequence"/>
</dbReference>